<dbReference type="SMART" id="SM00454">
    <property type="entry name" value="SAM"/>
    <property type="match status" value="1"/>
</dbReference>
<dbReference type="PANTHER" id="PTHR12247:SF131">
    <property type="entry name" value="LD05287P"/>
    <property type="match status" value="1"/>
</dbReference>
<evidence type="ECO:0000313" key="14">
    <source>
        <dbReference type="Proteomes" id="UP001381693"/>
    </source>
</evidence>
<feature type="compositionally biased region" description="Basic and acidic residues" evidence="11">
    <location>
        <begin position="1"/>
        <end position="20"/>
    </location>
</feature>
<dbReference type="PROSITE" id="PS50105">
    <property type="entry name" value="SAM_DOMAIN"/>
    <property type="match status" value="1"/>
</dbReference>
<gene>
    <name evidence="13" type="primary">L3MBTL3</name>
    <name evidence="13" type="ORF">SK128_007411</name>
</gene>
<dbReference type="CDD" id="cd20102">
    <property type="entry name" value="MBT_L3MBTL1-like_rpt2"/>
    <property type="match status" value="1"/>
</dbReference>
<evidence type="ECO:0000256" key="3">
    <source>
        <dbReference type="ARBA" id="ARBA00022737"/>
    </source>
</evidence>
<keyword evidence="3" id="KW-0677">Repeat</keyword>
<dbReference type="GO" id="GO:0005634">
    <property type="term" value="C:nucleus"/>
    <property type="evidence" value="ECO:0007669"/>
    <property type="project" value="UniProtKB-SubCell"/>
</dbReference>
<dbReference type="InterPro" id="IPR050548">
    <property type="entry name" value="PcG_chromatin_remod_factors"/>
</dbReference>
<dbReference type="CDD" id="cd20103">
    <property type="entry name" value="MBT_L3MBTL1-like_rpt3"/>
    <property type="match status" value="1"/>
</dbReference>
<feature type="compositionally biased region" description="Polar residues" evidence="11">
    <location>
        <begin position="50"/>
        <end position="60"/>
    </location>
</feature>
<keyword evidence="6" id="KW-0156">Chromatin regulator</keyword>
<organism evidence="13 14">
    <name type="scientific">Halocaridina rubra</name>
    <name type="common">Hawaiian red shrimp</name>
    <dbReference type="NCBI Taxonomy" id="373956"/>
    <lineage>
        <taxon>Eukaryota</taxon>
        <taxon>Metazoa</taxon>
        <taxon>Ecdysozoa</taxon>
        <taxon>Arthropoda</taxon>
        <taxon>Crustacea</taxon>
        <taxon>Multicrustacea</taxon>
        <taxon>Malacostraca</taxon>
        <taxon>Eumalacostraca</taxon>
        <taxon>Eucarida</taxon>
        <taxon>Decapoda</taxon>
        <taxon>Pleocyemata</taxon>
        <taxon>Caridea</taxon>
        <taxon>Atyoidea</taxon>
        <taxon>Atyidae</taxon>
        <taxon>Halocaridina</taxon>
    </lineage>
</organism>
<evidence type="ECO:0000256" key="5">
    <source>
        <dbReference type="ARBA" id="ARBA00022833"/>
    </source>
</evidence>
<keyword evidence="2" id="KW-0479">Metal-binding</keyword>
<dbReference type="Proteomes" id="UP001381693">
    <property type="component" value="Unassembled WGS sequence"/>
</dbReference>
<dbReference type="SMART" id="SM00561">
    <property type="entry name" value="MBT"/>
    <property type="match status" value="3"/>
</dbReference>
<dbReference type="PROSITE" id="PS51079">
    <property type="entry name" value="MBT"/>
    <property type="match status" value="3"/>
</dbReference>
<evidence type="ECO:0000256" key="1">
    <source>
        <dbReference type="ARBA" id="ARBA00004123"/>
    </source>
</evidence>
<dbReference type="InterPro" id="IPR013761">
    <property type="entry name" value="SAM/pointed_sf"/>
</dbReference>
<protein>
    <submittedName>
        <fullName evidence="13">Present in Scm, l(3)mbt, and vertebrate SCML2</fullName>
    </submittedName>
</protein>
<dbReference type="Gene3D" id="2.30.30.140">
    <property type="match status" value="3"/>
</dbReference>
<keyword evidence="8" id="KW-0804">Transcription</keyword>
<feature type="repeat" description="MBT" evidence="10">
    <location>
        <begin position="188"/>
        <end position="288"/>
    </location>
</feature>
<feature type="non-terminal residue" evidence="13">
    <location>
        <position position="1"/>
    </location>
</feature>
<feature type="compositionally biased region" description="Acidic residues" evidence="11">
    <location>
        <begin position="34"/>
        <end position="46"/>
    </location>
</feature>
<dbReference type="SUPFAM" id="SSF103637">
    <property type="entry name" value="CCHHC domain"/>
    <property type="match status" value="1"/>
</dbReference>
<dbReference type="PROSITE" id="PS51802">
    <property type="entry name" value="ZF_CCHHC"/>
    <property type="match status" value="1"/>
</dbReference>
<dbReference type="CDD" id="cd20101">
    <property type="entry name" value="MBT_L3MBTL1-like_rpt1"/>
    <property type="match status" value="1"/>
</dbReference>
<dbReference type="InterPro" id="IPR004092">
    <property type="entry name" value="Mbt"/>
</dbReference>
<dbReference type="EMBL" id="JAXCGZ010006826">
    <property type="protein sequence ID" value="KAK7079506.1"/>
    <property type="molecule type" value="Genomic_DNA"/>
</dbReference>
<evidence type="ECO:0000256" key="6">
    <source>
        <dbReference type="ARBA" id="ARBA00022853"/>
    </source>
</evidence>
<dbReference type="Gene3D" id="1.10.150.50">
    <property type="entry name" value="Transcription Factor, Ets-1"/>
    <property type="match status" value="1"/>
</dbReference>
<dbReference type="GO" id="GO:0003682">
    <property type="term" value="F:chromatin binding"/>
    <property type="evidence" value="ECO:0007669"/>
    <property type="project" value="TreeGrafter"/>
</dbReference>
<dbReference type="SUPFAM" id="SSF63748">
    <property type="entry name" value="Tudor/PWWP/MBT"/>
    <property type="match status" value="3"/>
</dbReference>
<evidence type="ECO:0000256" key="4">
    <source>
        <dbReference type="ARBA" id="ARBA00022771"/>
    </source>
</evidence>
<evidence type="ECO:0000256" key="2">
    <source>
        <dbReference type="ARBA" id="ARBA00022723"/>
    </source>
</evidence>
<comment type="caution">
    <text evidence="13">The sequence shown here is derived from an EMBL/GenBank/DDBJ whole genome shotgun (WGS) entry which is preliminary data.</text>
</comment>
<evidence type="ECO:0000259" key="12">
    <source>
        <dbReference type="PROSITE" id="PS50105"/>
    </source>
</evidence>
<dbReference type="InterPro" id="IPR036060">
    <property type="entry name" value="Znf_C2H2C_sf"/>
</dbReference>
<accession>A0AAN9A3R3</accession>
<dbReference type="Gene3D" id="4.10.320.30">
    <property type="match status" value="1"/>
</dbReference>
<sequence>EHDARELEWEKERMKQEKEKQRRKRLRQEKSEGQEEADANMSDAEESAGGSDNDSVSSKTTDAHVPKYHYPWQDGKNNFSWTKYLEYCGRSKGLAKAAPLKLWTEPFPFARNLFRPGMKLEAIDPCHQALFCVVTVSETVGFRLRLHFDGYSDQHDFWINADSWNLFPVGWCEKNGRQLEPPLGVIGFSWKAYLEHCKGQAAPRQAFVNKGHTTVIPPNNFRVGMKLEAEDRKNMWVCVASVADVLDNRVLIHFDGWDKAYDVWSEVSSPYIHPIGWCAANNVVLHPPNDYPNPESFNWHEYLQETNSMAVPARAFKTRPSREFKVNMKLEAVDKRNPALIRVATVTEVQDYQIKLHFDGWGEEFDYWVDDDSPDLHPPSWCSKTGHRLQTPLTPEEIAEYVELGISCGTSGCKGLGHVRGPIYTSHHTAYGCPYAIQNINKDPESFIPDRLHIPSERKKSKATPKIKLDLRQNVEPKDSLNEVDECEGQKKRVRKRRKFFDELSPPEPNRSHKVPKMSIDDTKSQGTLNHLVQSPGLMDIPPVSSIPASSTSSSLASPNPTVSQASQPQEEPLEQGVDMIVHQSVFNPGYNPHPVAPLPHSWERHRHLTAPLGDAKKADVETWNAEQVHQMVSRIPGCEQVASVFTHEQIDGEALLMMTQNDLVSLLHIKLGPAIKIMAVIMCLKSSV</sequence>
<comment type="subcellular location">
    <subcellularLocation>
        <location evidence="1">Nucleus</location>
    </subcellularLocation>
</comment>
<evidence type="ECO:0000256" key="10">
    <source>
        <dbReference type="PROSITE-ProRule" id="PRU00459"/>
    </source>
</evidence>
<feature type="repeat" description="MBT" evidence="10">
    <location>
        <begin position="297"/>
        <end position="392"/>
    </location>
</feature>
<dbReference type="GO" id="GO:0045892">
    <property type="term" value="P:negative regulation of DNA-templated transcription"/>
    <property type="evidence" value="ECO:0007669"/>
    <property type="project" value="TreeGrafter"/>
</dbReference>
<dbReference type="GO" id="GO:0042393">
    <property type="term" value="F:histone binding"/>
    <property type="evidence" value="ECO:0007669"/>
    <property type="project" value="TreeGrafter"/>
</dbReference>
<dbReference type="Pfam" id="PF01530">
    <property type="entry name" value="zf-C2HC"/>
    <property type="match status" value="1"/>
</dbReference>
<feature type="repeat" description="MBT" evidence="10">
    <location>
        <begin position="79"/>
        <end position="182"/>
    </location>
</feature>
<evidence type="ECO:0000256" key="11">
    <source>
        <dbReference type="SAM" id="MobiDB-lite"/>
    </source>
</evidence>
<dbReference type="AlphaFoldDB" id="A0AAN9A3R3"/>
<keyword evidence="4" id="KW-0863">Zinc-finger</keyword>
<keyword evidence="14" id="KW-1185">Reference proteome</keyword>
<dbReference type="GO" id="GO:0008270">
    <property type="term" value="F:zinc ion binding"/>
    <property type="evidence" value="ECO:0007669"/>
    <property type="project" value="UniProtKB-KW"/>
</dbReference>
<name>A0AAN9A3R3_HALRR</name>
<feature type="compositionally biased region" description="Low complexity" evidence="11">
    <location>
        <begin position="541"/>
        <end position="562"/>
    </location>
</feature>
<evidence type="ECO:0000256" key="8">
    <source>
        <dbReference type="ARBA" id="ARBA00023163"/>
    </source>
</evidence>
<keyword evidence="7" id="KW-0805">Transcription regulation</keyword>
<dbReference type="SUPFAM" id="SSF47769">
    <property type="entry name" value="SAM/Pointed domain"/>
    <property type="match status" value="1"/>
</dbReference>
<dbReference type="PANTHER" id="PTHR12247">
    <property type="entry name" value="POLYCOMB GROUP PROTEIN"/>
    <property type="match status" value="1"/>
</dbReference>
<keyword evidence="5" id="KW-0862">Zinc</keyword>
<feature type="domain" description="SAM" evidence="12">
    <location>
        <begin position="624"/>
        <end position="688"/>
    </location>
</feature>
<feature type="region of interest" description="Disordered" evidence="11">
    <location>
        <begin position="480"/>
        <end position="573"/>
    </location>
</feature>
<reference evidence="13 14" key="1">
    <citation type="submission" date="2023-11" db="EMBL/GenBank/DDBJ databases">
        <title>Halocaridina rubra genome assembly.</title>
        <authorList>
            <person name="Smith C."/>
        </authorList>
    </citation>
    <scope>NUCLEOTIDE SEQUENCE [LARGE SCALE GENOMIC DNA]</scope>
    <source>
        <strain evidence="13">EP-1</strain>
        <tissue evidence="13">Whole</tissue>
    </source>
</reference>
<dbReference type="GO" id="GO:0006325">
    <property type="term" value="P:chromatin organization"/>
    <property type="evidence" value="ECO:0007669"/>
    <property type="project" value="UniProtKB-KW"/>
</dbReference>
<proteinExistence type="predicted"/>
<feature type="region of interest" description="Disordered" evidence="11">
    <location>
        <begin position="1"/>
        <end position="62"/>
    </location>
</feature>
<keyword evidence="9" id="KW-0539">Nucleus</keyword>
<evidence type="ECO:0000313" key="13">
    <source>
        <dbReference type="EMBL" id="KAK7079506.1"/>
    </source>
</evidence>
<evidence type="ECO:0000256" key="9">
    <source>
        <dbReference type="ARBA" id="ARBA00023242"/>
    </source>
</evidence>
<dbReference type="Pfam" id="PF00536">
    <property type="entry name" value="SAM_1"/>
    <property type="match status" value="1"/>
</dbReference>
<dbReference type="Pfam" id="PF02820">
    <property type="entry name" value="MBT"/>
    <property type="match status" value="3"/>
</dbReference>
<evidence type="ECO:0000256" key="7">
    <source>
        <dbReference type="ARBA" id="ARBA00023015"/>
    </source>
</evidence>
<dbReference type="InterPro" id="IPR001660">
    <property type="entry name" value="SAM"/>
</dbReference>
<dbReference type="InterPro" id="IPR002515">
    <property type="entry name" value="Znf_C2H2C"/>
</dbReference>